<dbReference type="EMBL" id="JACXVP010000010">
    <property type="protein sequence ID" value="KAG5580344.1"/>
    <property type="molecule type" value="Genomic_DNA"/>
</dbReference>
<feature type="compositionally biased region" description="Basic and acidic residues" evidence="1">
    <location>
        <begin position="205"/>
        <end position="222"/>
    </location>
</feature>
<evidence type="ECO:0000313" key="3">
    <source>
        <dbReference type="Proteomes" id="UP000824120"/>
    </source>
</evidence>
<evidence type="ECO:0000256" key="1">
    <source>
        <dbReference type="SAM" id="MobiDB-lite"/>
    </source>
</evidence>
<sequence>MEAEKRNKTKGEQEKGGTKIIQEIFEQEEQWQTHKRKQNKNQEQPNPKAAWRPVSPQHKGTKDNMQKEPTPSGTTRQRQCRGRPQQQNFRPRNTFITRAAASTRKKTTGIDSVLPIPHSSYTKFIENVVFTIEVTGGMNGRCKDNPTNLQEGVTKGHSLTHVLQEVIHIDHSIDLRPPATTTPMKNTQNTSQKHSQIQGVNSEQVQRDSGVKEAEKGAKDQIQEDGNNLKGVGRANQKSDYDVLNSEDEFDEDTQSVNEEEKDVDGDETSAHLIKAFESTFQSESQVEIHTVADQQCLSPRGRKQVRQQTRQASMSTSANSSRPNTRSTNTKGSLERVQNLKKIHNLSMIAILEPFSNNSQLNNYRLQLNMDNAFSNQNGKIWIFWTIDYDCNILESDDQQCKDELRRPLWDRFIHLSTVKIPWCIMEWGIPYNMNKSFEFISVIEASGLIDLGVDEARVWKRLDRAMANDQWLEKMP</sequence>
<reference evidence="2 3" key="1">
    <citation type="submission" date="2020-09" db="EMBL/GenBank/DDBJ databases">
        <title>De no assembly of potato wild relative species, Solanum commersonii.</title>
        <authorList>
            <person name="Cho K."/>
        </authorList>
    </citation>
    <scope>NUCLEOTIDE SEQUENCE [LARGE SCALE GENOMIC DNA]</scope>
    <source>
        <strain evidence="2">LZ3.2</strain>
        <tissue evidence="2">Leaf</tissue>
    </source>
</reference>
<evidence type="ECO:0000313" key="2">
    <source>
        <dbReference type="EMBL" id="KAG5580344.1"/>
    </source>
</evidence>
<feature type="compositionally biased region" description="Polar residues" evidence="1">
    <location>
        <begin position="307"/>
        <end position="333"/>
    </location>
</feature>
<feature type="compositionally biased region" description="Acidic residues" evidence="1">
    <location>
        <begin position="245"/>
        <end position="268"/>
    </location>
</feature>
<feature type="compositionally biased region" description="Polar residues" evidence="1">
    <location>
        <begin position="179"/>
        <end position="204"/>
    </location>
</feature>
<organism evidence="2 3">
    <name type="scientific">Solanum commersonii</name>
    <name type="common">Commerson's wild potato</name>
    <name type="synonym">Commerson's nightshade</name>
    <dbReference type="NCBI Taxonomy" id="4109"/>
    <lineage>
        <taxon>Eukaryota</taxon>
        <taxon>Viridiplantae</taxon>
        <taxon>Streptophyta</taxon>
        <taxon>Embryophyta</taxon>
        <taxon>Tracheophyta</taxon>
        <taxon>Spermatophyta</taxon>
        <taxon>Magnoliopsida</taxon>
        <taxon>eudicotyledons</taxon>
        <taxon>Gunneridae</taxon>
        <taxon>Pentapetalae</taxon>
        <taxon>asterids</taxon>
        <taxon>lamiids</taxon>
        <taxon>Solanales</taxon>
        <taxon>Solanaceae</taxon>
        <taxon>Solanoideae</taxon>
        <taxon>Solaneae</taxon>
        <taxon>Solanum</taxon>
    </lineage>
</organism>
<feature type="region of interest" description="Disordered" evidence="1">
    <location>
        <begin position="1"/>
        <end position="97"/>
    </location>
</feature>
<name>A0A9J5WZK0_SOLCO</name>
<feature type="region of interest" description="Disordered" evidence="1">
    <location>
        <begin position="293"/>
        <end position="334"/>
    </location>
</feature>
<feature type="region of interest" description="Disordered" evidence="1">
    <location>
        <begin position="175"/>
        <end position="268"/>
    </location>
</feature>
<protein>
    <submittedName>
        <fullName evidence="2">Uncharacterized protein</fullName>
    </submittedName>
</protein>
<keyword evidence="3" id="KW-1185">Reference proteome</keyword>
<dbReference type="OrthoDB" id="1326096at2759"/>
<comment type="caution">
    <text evidence="2">The sequence shown here is derived from an EMBL/GenBank/DDBJ whole genome shotgun (WGS) entry which is preliminary data.</text>
</comment>
<gene>
    <name evidence="2" type="ORF">H5410_050971</name>
</gene>
<dbReference type="AlphaFoldDB" id="A0A9J5WZK0"/>
<proteinExistence type="predicted"/>
<feature type="compositionally biased region" description="Basic and acidic residues" evidence="1">
    <location>
        <begin position="1"/>
        <end position="17"/>
    </location>
</feature>
<dbReference type="Proteomes" id="UP000824120">
    <property type="component" value="Chromosome 10"/>
</dbReference>
<accession>A0A9J5WZK0</accession>